<dbReference type="InterPro" id="IPR000524">
    <property type="entry name" value="Tscrpt_reg_HTH_GntR"/>
</dbReference>
<dbReference type="Pfam" id="PF00392">
    <property type="entry name" value="GntR"/>
    <property type="match status" value="1"/>
</dbReference>
<gene>
    <name evidence="7" type="ORF">N5K24_27760</name>
</gene>
<name>A0AA43B534_9BURK</name>
<dbReference type="GO" id="GO:0003677">
    <property type="term" value="F:DNA binding"/>
    <property type="evidence" value="ECO:0007669"/>
    <property type="project" value="UniProtKB-KW"/>
</dbReference>
<comment type="similarity">
    <text evidence="1">In the C-terminal section; belongs to the class-I pyridoxal-phosphate-dependent aminotransferase family.</text>
</comment>
<dbReference type="InterPro" id="IPR036388">
    <property type="entry name" value="WH-like_DNA-bd_sf"/>
</dbReference>
<dbReference type="AlphaFoldDB" id="A0AA43B534"/>
<dbReference type="InterPro" id="IPR051446">
    <property type="entry name" value="HTH_trans_reg/aminotransferase"/>
</dbReference>
<evidence type="ECO:0000256" key="5">
    <source>
        <dbReference type="ARBA" id="ARBA00023163"/>
    </source>
</evidence>
<evidence type="ECO:0000313" key="7">
    <source>
        <dbReference type="EMBL" id="MDH2054229.1"/>
    </source>
</evidence>
<accession>A0AA43B534</accession>
<evidence type="ECO:0000256" key="1">
    <source>
        <dbReference type="ARBA" id="ARBA00005384"/>
    </source>
</evidence>
<protein>
    <submittedName>
        <fullName evidence="7">PLP-dependent aminotransferase family protein</fullName>
    </submittedName>
</protein>
<evidence type="ECO:0000313" key="8">
    <source>
        <dbReference type="Proteomes" id="UP001161276"/>
    </source>
</evidence>
<sequence>MKEVLLSDLLAGALSRESELPLQRQIYEIVRRGVLDHTLVAGQRLPSSRALAEELGISRITISLAYDRLIAESYLTAREGSGTFVEHTGERPLAAPSPETAARQRLGLSTRGEVTGGGTGGLGQHTGAFVPGIADATLFPFHVWKRLLSRHLGKSNLALAGYSKDGAGFVPLREAIANYLRISRSVVCQPEQVILTAGTHQSIDLCARLLADPGDAALVESPCHWAFPPLLTAAGIRVLPAHVDEGGLNLSASKVPKRARLVISSPSHQYPTGVVMPLARRLELLQAARASGLWIIEDDYDSEFRYDGAPIPSLQGLDTDGRVIYMGTFSKTMFAGLRMSYMVVPEHIAHAFSNACARIYRPGHLHLQAALADFMNDGHFSQNIKRMRLEYAERQRLLREELLRQVGAMVELSQARAGLHVYARLSPQVSVSQLVAHAQAENIVLGQPHFLPDHAQGDRNAVVLGYGGVPGSQIPAGVERFARALDRASSPSPAARPRRRRAAA</sequence>
<dbReference type="Proteomes" id="UP001161276">
    <property type="component" value="Unassembled WGS sequence"/>
</dbReference>
<dbReference type="SUPFAM" id="SSF53383">
    <property type="entry name" value="PLP-dependent transferases"/>
    <property type="match status" value="1"/>
</dbReference>
<dbReference type="InterPro" id="IPR004839">
    <property type="entry name" value="Aminotransferase_I/II_large"/>
</dbReference>
<dbReference type="SMART" id="SM00345">
    <property type="entry name" value="HTH_GNTR"/>
    <property type="match status" value="1"/>
</dbReference>
<keyword evidence="4" id="KW-0238">DNA-binding</keyword>
<dbReference type="InterPro" id="IPR036390">
    <property type="entry name" value="WH_DNA-bd_sf"/>
</dbReference>
<keyword evidence="2" id="KW-0663">Pyridoxal phosphate</keyword>
<keyword evidence="3" id="KW-0805">Transcription regulation</keyword>
<dbReference type="InterPro" id="IPR015424">
    <property type="entry name" value="PyrdxlP-dep_Trfase"/>
</dbReference>
<feature type="domain" description="HTH gntR-type" evidence="6">
    <location>
        <begin position="20"/>
        <end position="88"/>
    </location>
</feature>
<dbReference type="EMBL" id="JAOCKG010000019">
    <property type="protein sequence ID" value="MDH2054229.1"/>
    <property type="molecule type" value="Genomic_DNA"/>
</dbReference>
<dbReference type="SUPFAM" id="SSF46785">
    <property type="entry name" value="Winged helix' DNA-binding domain"/>
    <property type="match status" value="1"/>
</dbReference>
<dbReference type="GO" id="GO:0030170">
    <property type="term" value="F:pyridoxal phosphate binding"/>
    <property type="evidence" value="ECO:0007669"/>
    <property type="project" value="InterPro"/>
</dbReference>
<organism evidence="7 8">
    <name type="scientific">Achromobacter marplatensis</name>
    <dbReference type="NCBI Taxonomy" id="470868"/>
    <lineage>
        <taxon>Bacteria</taxon>
        <taxon>Pseudomonadati</taxon>
        <taxon>Pseudomonadota</taxon>
        <taxon>Betaproteobacteria</taxon>
        <taxon>Burkholderiales</taxon>
        <taxon>Alcaligenaceae</taxon>
        <taxon>Achromobacter</taxon>
    </lineage>
</organism>
<dbReference type="InterPro" id="IPR015421">
    <property type="entry name" value="PyrdxlP-dep_Trfase_major"/>
</dbReference>
<reference evidence="7" key="1">
    <citation type="submission" date="2022-09" db="EMBL/GenBank/DDBJ databases">
        <title>Intensive care unit water sources are persistently colonized with multi-drug resistant bacteria and are the site of extensive horizontal gene transfer of antibiotic resistance genes.</title>
        <authorList>
            <person name="Diorio-Toth L."/>
        </authorList>
    </citation>
    <scope>NUCLEOTIDE SEQUENCE</scope>
    <source>
        <strain evidence="7">GD03676</strain>
    </source>
</reference>
<dbReference type="PANTHER" id="PTHR46577">
    <property type="entry name" value="HTH-TYPE TRANSCRIPTIONAL REGULATORY PROTEIN GABR"/>
    <property type="match status" value="1"/>
</dbReference>
<dbReference type="RefSeq" id="WP_280029588.1">
    <property type="nucleotide sequence ID" value="NZ_CBDEUO010000011.1"/>
</dbReference>
<evidence type="ECO:0000259" key="6">
    <source>
        <dbReference type="PROSITE" id="PS50949"/>
    </source>
</evidence>
<keyword evidence="7" id="KW-0808">Transferase</keyword>
<dbReference type="CDD" id="cd07377">
    <property type="entry name" value="WHTH_GntR"/>
    <property type="match status" value="1"/>
</dbReference>
<keyword evidence="7" id="KW-0032">Aminotransferase</keyword>
<proteinExistence type="inferred from homology"/>
<keyword evidence="5" id="KW-0804">Transcription</keyword>
<evidence type="ECO:0000256" key="2">
    <source>
        <dbReference type="ARBA" id="ARBA00022898"/>
    </source>
</evidence>
<dbReference type="GO" id="GO:0008483">
    <property type="term" value="F:transaminase activity"/>
    <property type="evidence" value="ECO:0007669"/>
    <property type="project" value="UniProtKB-KW"/>
</dbReference>
<dbReference type="GO" id="GO:0003700">
    <property type="term" value="F:DNA-binding transcription factor activity"/>
    <property type="evidence" value="ECO:0007669"/>
    <property type="project" value="InterPro"/>
</dbReference>
<dbReference type="PROSITE" id="PS50949">
    <property type="entry name" value="HTH_GNTR"/>
    <property type="match status" value="1"/>
</dbReference>
<dbReference type="CDD" id="cd00609">
    <property type="entry name" value="AAT_like"/>
    <property type="match status" value="1"/>
</dbReference>
<dbReference type="Gene3D" id="3.40.640.10">
    <property type="entry name" value="Type I PLP-dependent aspartate aminotransferase-like (Major domain)"/>
    <property type="match status" value="1"/>
</dbReference>
<dbReference type="PANTHER" id="PTHR46577:SF1">
    <property type="entry name" value="HTH-TYPE TRANSCRIPTIONAL REGULATORY PROTEIN GABR"/>
    <property type="match status" value="1"/>
</dbReference>
<dbReference type="PRINTS" id="PR00035">
    <property type="entry name" value="HTHGNTR"/>
</dbReference>
<dbReference type="Gene3D" id="1.10.10.10">
    <property type="entry name" value="Winged helix-like DNA-binding domain superfamily/Winged helix DNA-binding domain"/>
    <property type="match status" value="1"/>
</dbReference>
<evidence type="ECO:0000256" key="3">
    <source>
        <dbReference type="ARBA" id="ARBA00023015"/>
    </source>
</evidence>
<comment type="caution">
    <text evidence="7">The sequence shown here is derived from an EMBL/GenBank/DDBJ whole genome shotgun (WGS) entry which is preliminary data.</text>
</comment>
<evidence type="ECO:0000256" key="4">
    <source>
        <dbReference type="ARBA" id="ARBA00023125"/>
    </source>
</evidence>
<dbReference type="Pfam" id="PF00155">
    <property type="entry name" value="Aminotran_1_2"/>
    <property type="match status" value="1"/>
</dbReference>